<keyword evidence="2" id="KW-1185">Reference proteome</keyword>
<evidence type="ECO:0000313" key="1">
    <source>
        <dbReference type="EMBL" id="KOO46216.1"/>
    </source>
</evidence>
<name>A0A0M0L566_9BACI</name>
<comment type="caution">
    <text evidence="1">The sequence shown here is derived from an EMBL/GenBank/DDBJ whole genome shotgun (WGS) entry which is preliminary data.</text>
</comment>
<evidence type="ECO:0000313" key="2">
    <source>
        <dbReference type="Proteomes" id="UP000037558"/>
    </source>
</evidence>
<dbReference type="Proteomes" id="UP000037558">
    <property type="component" value="Unassembled WGS sequence"/>
</dbReference>
<proteinExistence type="predicted"/>
<dbReference type="AlphaFoldDB" id="A0A0M0L566"/>
<dbReference type="EMBL" id="LILC01000013">
    <property type="protein sequence ID" value="KOO46216.1"/>
    <property type="molecule type" value="Genomic_DNA"/>
</dbReference>
<dbReference type="Gene3D" id="1.20.1290.10">
    <property type="entry name" value="AhpD-like"/>
    <property type="match status" value="1"/>
</dbReference>
<dbReference type="SUPFAM" id="SSF69118">
    <property type="entry name" value="AhpD-like"/>
    <property type="match status" value="1"/>
</dbReference>
<sequence>MPRIQLPAKEGTNFENALSLVPNVKEMYDQLYEDLWSSALLTKETKEKVRVYLANVNGCATCMSLSYVDDYTLNEQIQSAIQSGDFTSLSAFDQSLFSFIHTYRTAPRKVTDQEIESLTGTWSNEQIMELLAVINLFDGFHKMIVSLDLYDFCSLR</sequence>
<dbReference type="InterPro" id="IPR029032">
    <property type="entry name" value="AhpD-like"/>
</dbReference>
<protein>
    <recommendedName>
        <fullName evidence="3">Carboxymuconolactone decarboxylase-like domain-containing protein</fullName>
    </recommendedName>
</protein>
<gene>
    <name evidence="1" type="ORF">AMD01_10155</name>
</gene>
<dbReference type="RefSeq" id="WP_053401287.1">
    <property type="nucleotide sequence ID" value="NZ_LILC01000013.1"/>
</dbReference>
<dbReference type="PATRIC" id="fig|284581.3.peg.2117"/>
<organism evidence="1 2">
    <name type="scientific">Priestia koreensis</name>
    <dbReference type="NCBI Taxonomy" id="284581"/>
    <lineage>
        <taxon>Bacteria</taxon>
        <taxon>Bacillati</taxon>
        <taxon>Bacillota</taxon>
        <taxon>Bacilli</taxon>
        <taxon>Bacillales</taxon>
        <taxon>Bacillaceae</taxon>
        <taxon>Priestia</taxon>
    </lineage>
</organism>
<accession>A0A0M0L566</accession>
<reference evidence="2" key="1">
    <citation type="submission" date="2015-08" db="EMBL/GenBank/DDBJ databases">
        <title>Fjat-14210 dsm16467.</title>
        <authorList>
            <person name="Liu B."/>
            <person name="Wang J."/>
            <person name="Zhu Y."/>
            <person name="Liu G."/>
            <person name="Chen Q."/>
            <person name="Chen Z."/>
            <person name="Lan J."/>
            <person name="Che J."/>
            <person name="Ge C."/>
            <person name="Shi H."/>
            <person name="Pan Z."/>
            <person name="Liu X."/>
        </authorList>
    </citation>
    <scope>NUCLEOTIDE SEQUENCE [LARGE SCALE GENOMIC DNA]</scope>
    <source>
        <strain evidence="2">DSM 16467</strain>
    </source>
</reference>
<dbReference type="OrthoDB" id="1257571at2"/>
<evidence type="ECO:0008006" key="3">
    <source>
        <dbReference type="Google" id="ProtNLM"/>
    </source>
</evidence>
<dbReference type="STRING" id="284581.AMD01_10155"/>